<dbReference type="InterPro" id="IPR045206">
    <property type="entry name" value="Maestro_heat-like_prot"/>
</dbReference>
<dbReference type="InterPro" id="IPR055406">
    <property type="entry name" value="HEAT_Maestro"/>
</dbReference>
<protein>
    <recommendedName>
        <fullName evidence="2">Maestro/Maestro-like HEAT-repeats domain-containing protein</fullName>
    </recommendedName>
</protein>
<dbReference type="InterPro" id="IPR011989">
    <property type="entry name" value="ARM-like"/>
</dbReference>
<accession>A0A3P6NEX5</accession>
<dbReference type="Pfam" id="PF23227">
    <property type="entry name" value="HEAT_MROH2B_C"/>
    <property type="match status" value="1"/>
</dbReference>
<dbReference type="GO" id="GO:0005737">
    <property type="term" value="C:cytoplasm"/>
    <property type="evidence" value="ECO:0007669"/>
    <property type="project" value="TreeGrafter"/>
</dbReference>
<dbReference type="EMBL" id="UYRR01008924">
    <property type="protein sequence ID" value="VDK24596.1"/>
    <property type="molecule type" value="Genomic_DNA"/>
</dbReference>
<dbReference type="AlphaFoldDB" id="A0A3P6NEX5"/>
<dbReference type="Gene3D" id="1.25.10.10">
    <property type="entry name" value="Leucine-rich Repeat Variant"/>
    <property type="match status" value="1"/>
</dbReference>
<proteinExistence type="predicted"/>
<gene>
    <name evidence="3" type="ORF">ASIM_LOCUS4845</name>
</gene>
<evidence type="ECO:0000313" key="3">
    <source>
        <dbReference type="EMBL" id="VDK24596.1"/>
    </source>
</evidence>
<dbReference type="PANTHER" id="PTHR23120">
    <property type="entry name" value="MAESTRO-RELATED HEAT DOMAIN-CONTAINING"/>
    <property type="match status" value="1"/>
</dbReference>
<feature type="domain" description="Maestro/Maestro-like HEAT-repeats" evidence="2">
    <location>
        <begin position="1"/>
        <end position="80"/>
    </location>
</feature>
<evidence type="ECO:0000256" key="1">
    <source>
        <dbReference type="SAM" id="MobiDB-lite"/>
    </source>
</evidence>
<dbReference type="Proteomes" id="UP000267096">
    <property type="component" value="Unassembled WGS sequence"/>
</dbReference>
<feature type="region of interest" description="Disordered" evidence="1">
    <location>
        <begin position="83"/>
        <end position="119"/>
    </location>
</feature>
<dbReference type="PANTHER" id="PTHR23120:SF0">
    <property type="entry name" value="MAESTRO HEAT-LIKE REPEAT FAMILY MEMBER 1"/>
    <property type="match status" value="1"/>
</dbReference>
<reference evidence="3 4" key="1">
    <citation type="submission" date="2018-11" db="EMBL/GenBank/DDBJ databases">
        <authorList>
            <consortium name="Pathogen Informatics"/>
        </authorList>
    </citation>
    <scope>NUCLEOTIDE SEQUENCE [LARGE SCALE GENOMIC DNA]</scope>
</reference>
<evidence type="ECO:0000259" key="2">
    <source>
        <dbReference type="Pfam" id="PF23227"/>
    </source>
</evidence>
<keyword evidence="4" id="KW-1185">Reference proteome</keyword>
<organism evidence="3 4">
    <name type="scientific">Anisakis simplex</name>
    <name type="common">Herring worm</name>
    <dbReference type="NCBI Taxonomy" id="6269"/>
    <lineage>
        <taxon>Eukaryota</taxon>
        <taxon>Metazoa</taxon>
        <taxon>Ecdysozoa</taxon>
        <taxon>Nematoda</taxon>
        <taxon>Chromadorea</taxon>
        <taxon>Rhabditida</taxon>
        <taxon>Spirurina</taxon>
        <taxon>Ascaridomorpha</taxon>
        <taxon>Ascaridoidea</taxon>
        <taxon>Anisakidae</taxon>
        <taxon>Anisakis</taxon>
        <taxon>Anisakis simplex complex</taxon>
    </lineage>
</organism>
<name>A0A3P6NEX5_ANISI</name>
<sequence length="119" mass="12944">MSVRGLGDIAACRQSDLQKYSSQAIRAAMNGLDDSGDRRDEVAMEAINALNKLSTRVDNDQLESILSSVLLKLRPCFEKAMPAELQAPTGTTKPDRLSVGARMTIMDPNPRANPAKAER</sequence>
<evidence type="ECO:0000313" key="4">
    <source>
        <dbReference type="Proteomes" id="UP000267096"/>
    </source>
</evidence>